<protein>
    <submittedName>
        <fullName evidence="2">Uncharacterized protein</fullName>
    </submittedName>
</protein>
<dbReference type="Ensembl" id="ENSCPGT00000020419.1">
    <property type="protein sequence ID" value="ENSCPGP00000018668.1"/>
    <property type="gene ID" value="ENSCPGG00000013043.1"/>
</dbReference>
<evidence type="ECO:0000313" key="2">
    <source>
        <dbReference type="Ensembl" id="ENSCPGP00000018668.1"/>
    </source>
</evidence>
<name>A0A8C3PQ47_9CHAR</name>
<keyword evidence="3" id="KW-1185">Reference proteome</keyword>
<sequence>MTKEILSFSKHWNRMHTLCDCCQFKPCCLPKSVSIKKEYTHRCRKAIGRNTKAKKCYTVNLAHLKNSYRQLRDEKGTPQPPWAACSSALSPSL</sequence>
<reference evidence="2" key="2">
    <citation type="submission" date="2025-09" db="UniProtKB">
        <authorList>
            <consortium name="Ensembl"/>
        </authorList>
    </citation>
    <scope>IDENTIFICATION</scope>
</reference>
<evidence type="ECO:0000256" key="1">
    <source>
        <dbReference type="SAM" id="MobiDB-lite"/>
    </source>
</evidence>
<organism evidence="2 3">
    <name type="scientific">Calidris pygmaea</name>
    <name type="common">Spoon-billed sandpiper</name>
    <dbReference type="NCBI Taxonomy" id="425635"/>
    <lineage>
        <taxon>Eukaryota</taxon>
        <taxon>Metazoa</taxon>
        <taxon>Chordata</taxon>
        <taxon>Craniata</taxon>
        <taxon>Vertebrata</taxon>
        <taxon>Euteleostomi</taxon>
        <taxon>Archelosauria</taxon>
        <taxon>Archosauria</taxon>
        <taxon>Dinosauria</taxon>
        <taxon>Saurischia</taxon>
        <taxon>Theropoda</taxon>
        <taxon>Coelurosauria</taxon>
        <taxon>Aves</taxon>
        <taxon>Neognathae</taxon>
        <taxon>Neoaves</taxon>
        <taxon>Charadriiformes</taxon>
        <taxon>Scolopacidae</taxon>
        <taxon>Calidris</taxon>
    </lineage>
</organism>
<feature type="region of interest" description="Disordered" evidence="1">
    <location>
        <begin position="72"/>
        <end position="93"/>
    </location>
</feature>
<accession>A0A8C3PQ47</accession>
<evidence type="ECO:0000313" key="3">
    <source>
        <dbReference type="Proteomes" id="UP000694419"/>
    </source>
</evidence>
<proteinExistence type="predicted"/>
<dbReference type="Proteomes" id="UP000694419">
    <property type="component" value="Unplaced"/>
</dbReference>
<reference evidence="2" key="1">
    <citation type="submission" date="2025-08" db="UniProtKB">
        <authorList>
            <consortium name="Ensembl"/>
        </authorList>
    </citation>
    <scope>IDENTIFICATION</scope>
</reference>
<dbReference type="AlphaFoldDB" id="A0A8C3PQ47"/>